<keyword evidence="5" id="KW-0378">Hydrolase</keyword>
<gene>
    <name evidence="9" type="ORF">OSB04_023227</name>
</gene>
<dbReference type="GO" id="GO:0003676">
    <property type="term" value="F:nucleic acid binding"/>
    <property type="evidence" value="ECO:0007669"/>
    <property type="project" value="InterPro"/>
</dbReference>
<feature type="domain" description="RNase H type-1" evidence="7">
    <location>
        <begin position="288"/>
        <end position="377"/>
    </location>
</feature>
<dbReference type="SUPFAM" id="SSF53098">
    <property type="entry name" value="Ribonuclease H-like"/>
    <property type="match status" value="1"/>
</dbReference>
<protein>
    <recommendedName>
        <fullName evidence="11">RNase H type-1 domain-containing protein</fullName>
    </recommendedName>
</protein>
<dbReference type="EMBL" id="JARYMX010000006">
    <property type="protein sequence ID" value="KAJ9543520.1"/>
    <property type="molecule type" value="Genomic_DNA"/>
</dbReference>
<evidence type="ECO:0000259" key="7">
    <source>
        <dbReference type="Pfam" id="PF13456"/>
    </source>
</evidence>
<evidence type="ECO:0000256" key="6">
    <source>
        <dbReference type="ARBA" id="ARBA00022918"/>
    </source>
</evidence>
<sequence length="434" mass="49936">MTYNALCIEDDALFRKNVLSIQKHDFESKRINKVDNMRQNKSGKNNSVRYLELPTYNFAGTPKEIVNSLRNVEANIRWPKKYDQPGKAKNRTTWCDFHDDHGHTTEDCITLCMKVNVLPGEPTSNDRLPSPIHTKILLRSWASTEQKSKSLLDVKTRYASMEKLLLGLVTVAKKLRHYFESHHTIVVTNYPLKTVLRKPELTGRLAKWNIYLSGFDIEFKPKTAIKSQVLADFVAEFSPGMEPTTCDEIVMISDNKPWILFECTRIRIRCCLKIITRGKYGVLHTIRCEFKATNNEAEYEALIAGLDIAYKLGARHLNARSDSLLIVNQVNGDFQAKDSKMMSYLKIVKDRVARFDHFAIEQIPRDLNTQADALANLGSAFNEPTLESIPVIHLMTPTNKTKEEVPMNEDIYNWSLDIWNYLKHKQLLEDKKEA</sequence>
<feature type="domain" description="Reverse transcriptase RNase H-like" evidence="8">
    <location>
        <begin position="148"/>
        <end position="215"/>
    </location>
</feature>
<dbReference type="SUPFAM" id="SSF56672">
    <property type="entry name" value="DNA/RNA polymerases"/>
    <property type="match status" value="1"/>
</dbReference>
<dbReference type="Gene3D" id="3.30.420.10">
    <property type="entry name" value="Ribonuclease H-like superfamily/Ribonuclease H"/>
    <property type="match status" value="1"/>
</dbReference>
<keyword evidence="6" id="KW-0695">RNA-directed DNA polymerase</keyword>
<evidence type="ECO:0008006" key="11">
    <source>
        <dbReference type="Google" id="ProtNLM"/>
    </source>
</evidence>
<evidence type="ECO:0000256" key="3">
    <source>
        <dbReference type="ARBA" id="ARBA00022722"/>
    </source>
</evidence>
<dbReference type="InterPro" id="IPR043502">
    <property type="entry name" value="DNA/RNA_pol_sf"/>
</dbReference>
<keyword evidence="3" id="KW-0540">Nuclease</keyword>
<dbReference type="InterPro" id="IPR012337">
    <property type="entry name" value="RNaseH-like_sf"/>
</dbReference>
<reference evidence="9" key="1">
    <citation type="submission" date="2023-03" db="EMBL/GenBank/DDBJ databases">
        <title>Chromosome-scale reference genome and RAD-based genetic map of yellow starthistle (Centaurea solstitialis) reveal putative structural variation and QTLs associated with invader traits.</title>
        <authorList>
            <person name="Reatini B."/>
            <person name="Cang F.A."/>
            <person name="Jiang Q."/>
            <person name="Mckibben M.T.W."/>
            <person name="Barker M.S."/>
            <person name="Rieseberg L.H."/>
            <person name="Dlugosch K.M."/>
        </authorList>
    </citation>
    <scope>NUCLEOTIDE SEQUENCE</scope>
    <source>
        <strain evidence="9">CAN-66</strain>
        <tissue evidence="9">Leaf</tissue>
    </source>
</reference>
<dbReference type="InterPro" id="IPR036397">
    <property type="entry name" value="RNaseH_sf"/>
</dbReference>
<evidence type="ECO:0000256" key="2">
    <source>
        <dbReference type="ARBA" id="ARBA00022695"/>
    </source>
</evidence>
<accession>A0AA38SW61</accession>
<dbReference type="Pfam" id="PF17917">
    <property type="entry name" value="RT_RNaseH"/>
    <property type="match status" value="1"/>
</dbReference>
<name>A0AA38SW61_9ASTR</name>
<dbReference type="InterPro" id="IPR002156">
    <property type="entry name" value="RNaseH_domain"/>
</dbReference>
<dbReference type="InterPro" id="IPR041373">
    <property type="entry name" value="RT_RNaseH"/>
</dbReference>
<keyword evidence="10" id="KW-1185">Reference proteome</keyword>
<dbReference type="GO" id="GO:0003964">
    <property type="term" value="F:RNA-directed DNA polymerase activity"/>
    <property type="evidence" value="ECO:0007669"/>
    <property type="project" value="UniProtKB-KW"/>
</dbReference>
<organism evidence="9 10">
    <name type="scientific">Centaurea solstitialis</name>
    <name type="common">yellow star-thistle</name>
    <dbReference type="NCBI Taxonomy" id="347529"/>
    <lineage>
        <taxon>Eukaryota</taxon>
        <taxon>Viridiplantae</taxon>
        <taxon>Streptophyta</taxon>
        <taxon>Embryophyta</taxon>
        <taxon>Tracheophyta</taxon>
        <taxon>Spermatophyta</taxon>
        <taxon>Magnoliopsida</taxon>
        <taxon>eudicotyledons</taxon>
        <taxon>Gunneridae</taxon>
        <taxon>Pentapetalae</taxon>
        <taxon>asterids</taxon>
        <taxon>campanulids</taxon>
        <taxon>Asterales</taxon>
        <taxon>Asteraceae</taxon>
        <taxon>Carduoideae</taxon>
        <taxon>Cardueae</taxon>
        <taxon>Centaureinae</taxon>
        <taxon>Centaurea</taxon>
    </lineage>
</organism>
<evidence type="ECO:0000256" key="5">
    <source>
        <dbReference type="ARBA" id="ARBA00022801"/>
    </source>
</evidence>
<dbReference type="PANTHER" id="PTHR48475:SF2">
    <property type="entry name" value="RIBONUCLEASE H"/>
    <property type="match status" value="1"/>
</dbReference>
<keyword evidence="2" id="KW-0548">Nucleotidyltransferase</keyword>
<dbReference type="GO" id="GO:0004523">
    <property type="term" value="F:RNA-DNA hybrid ribonuclease activity"/>
    <property type="evidence" value="ECO:0007669"/>
    <property type="project" value="InterPro"/>
</dbReference>
<evidence type="ECO:0000259" key="8">
    <source>
        <dbReference type="Pfam" id="PF17917"/>
    </source>
</evidence>
<evidence type="ECO:0000313" key="9">
    <source>
        <dbReference type="EMBL" id="KAJ9543520.1"/>
    </source>
</evidence>
<dbReference type="CDD" id="cd09279">
    <property type="entry name" value="RNase_HI_like"/>
    <property type="match status" value="1"/>
</dbReference>
<evidence type="ECO:0000256" key="1">
    <source>
        <dbReference type="ARBA" id="ARBA00022679"/>
    </source>
</evidence>
<evidence type="ECO:0000313" key="10">
    <source>
        <dbReference type="Proteomes" id="UP001172457"/>
    </source>
</evidence>
<keyword evidence="4" id="KW-0255">Endonuclease</keyword>
<proteinExistence type="predicted"/>
<keyword evidence="1" id="KW-0808">Transferase</keyword>
<comment type="caution">
    <text evidence="9">The sequence shown here is derived from an EMBL/GenBank/DDBJ whole genome shotgun (WGS) entry which is preliminary data.</text>
</comment>
<dbReference type="Pfam" id="PF13456">
    <property type="entry name" value="RVT_3"/>
    <property type="match status" value="1"/>
</dbReference>
<evidence type="ECO:0000256" key="4">
    <source>
        <dbReference type="ARBA" id="ARBA00022759"/>
    </source>
</evidence>
<dbReference type="Proteomes" id="UP001172457">
    <property type="component" value="Chromosome 6"/>
</dbReference>
<dbReference type="AlphaFoldDB" id="A0AA38SW61"/>
<dbReference type="PANTHER" id="PTHR48475">
    <property type="entry name" value="RIBONUCLEASE H"/>
    <property type="match status" value="1"/>
</dbReference>